<comment type="caution">
    <text evidence="12">Lacks conserved residue(s) required for the propagation of feature annotation.</text>
</comment>
<evidence type="ECO:0000313" key="14">
    <source>
        <dbReference type="EMBL" id="KFF15140.1"/>
    </source>
</evidence>
<dbReference type="eggNOG" id="COG0488">
    <property type="taxonomic scope" value="Bacteria"/>
</dbReference>
<dbReference type="GO" id="GO:0019843">
    <property type="term" value="F:rRNA binding"/>
    <property type="evidence" value="ECO:0007669"/>
    <property type="project" value="UniProtKB-UniRule"/>
</dbReference>
<dbReference type="FunFam" id="3.40.50.300:FF:000183">
    <property type="entry name" value="ABC transporter ATP-binding protein yjjK"/>
    <property type="match status" value="1"/>
</dbReference>
<dbReference type="PROSITE" id="PS00211">
    <property type="entry name" value="ABC_TRANSPORTER_1"/>
    <property type="match status" value="1"/>
</dbReference>
<dbReference type="EMBL" id="MUGY01000024">
    <property type="protein sequence ID" value="OXA91921.1"/>
    <property type="molecule type" value="Genomic_DNA"/>
</dbReference>
<dbReference type="Gene3D" id="3.40.50.300">
    <property type="entry name" value="P-loop containing nucleotide triphosphate hydrolases"/>
    <property type="match status" value="2"/>
</dbReference>
<accession>A0A086AEM6</accession>
<evidence type="ECO:0000256" key="4">
    <source>
        <dbReference type="ARBA" id="ARBA00022730"/>
    </source>
</evidence>
<dbReference type="InterPro" id="IPR027417">
    <property type="entry name" value="P-loop_NTPase"/>
</dbReference>
<evidence type="ECO:0000256" key="6">
    <source>
        <dbReference type="ARBA" id="ARBA00022741"/>
    </source>
</evidence>
<organism evidence="14 16">
    <name type="scientific">Flavobacterium hydatis</name>
    <name type="common">Cytophaga aquatilis</name>
    <dbReference type="NCBI Taxonomy" id="991"/>
    <lineage>
        <taxon>Bacteria</taxon>
        <taxon>Pseudomonadati</taxon>
        <taxon>Bacteroidota</taxon>
        <taxon>Flavobacteriia</taxon>
        <taxon>Flavobacteriales</taxon>
        <taxon>Flavobacteriaceae</taxon>
        <taxon>Flavobacterium</taxon>
    </lineage>
</organism>
<dbReference type="GO" id="GO:0016887">
    <property type="term" value="F:ATP hydrolysis activity"/>
    <property type="evidence" value="ECO:0007669"/>
    <property type="project" value="UniProtKB-UniRule"/>
</dbReference>
<keyword evidence="4 12" id="KW-0699">rRNA-binding</keyword>
<dbReference type="GO" id="GO:0045900">
    <property type="term" value="P:negative regulation of translational elongation"/>
    <property type="evidence" value="ECO:0007669"/>
    <property type="project" value="UniProtKB-UniRule"/>
</dbReference>
<evidence type="ECO:0000313" key="15">
    <source>
        <dbReference type="EMBL" id="OXA91921.1"/>
    </source>
</evidence>
<dbReference type="InterPro" id="IPR003439">
    <property type="entry name" value="ABC_transporter-like_ATP-bd"/>
</dbReference>
<dbReference type="Proteomes" id="UP000028712">
    <property type="component" value="Unassembled WGS sequence"/>
</dbReference>
<sequence length="564" mass="63583">MSDDKKVIFSMSKLSKTYSSSDKQVLKNIYLSFFYGAKIGILGLNGSGKSSLLKIIAGVDKNYQGDVVFAPGYTVGYLEQEPQLDDEKTVIEIVREGVAETMAVLEEYNKINDLFGLPENYEDPEKMDKLMDRQAALQDKIDALGAWEIDTKLEIAMDALRTPDGDTPIKNLSGGERRRVALCRLLLQQPDVLLLDEPTNHLDAESVLWLEQHLAQYAGTVIAVTHDRYFLDNVAGWILELDRGEGIPWKGNYSSWLDQKSSRMALEEKVASKRRKNLERELDWVRQGAKGRQTKQKARLQNYDKLLNEDQKQLDENLEIYIPNGPRLGTNVIEAKNVAKAFGDKLLYDNLNFTLPQAGIVGVIGPNGAGKSTIFRMIMGEQEPDSGEFAIGETVKIAYVDQAHSNIDPNKSIWENFCDGQELIMMGGRQVNSRAYLSRFNFGGSDQNKKVSTLSGGERNRLHLAMTLKEEGNVLLLDEPTNDLDVNTLRALEEGLENFAGCAVVISHDRWFLDRICTHILAFEGNSEVYYFEGGFSEYEENKKKRLGGDLTPKRLKYRKLIRN</sequence>
<gene>
    <name evidence="12" type="primary">ettA</name>
    <name evidence="15" type="ORF">B0A62_16085</name>
    <name evidence="14" type="ORF">IW20_15905</name>
</gene>
<dbReference type="PANTHER" id="PTHR43858:SF1">
    <property type="entry name" value="ABC TRANSPORTER-RELATED PROTEIN"/>
    <property type="match status" value="1"/>
</dbReference>
<evidence type="ECO:0000256" key="5">
    <source>
        <dbReference type="ARBA" id="ARBA00022737"/>
    </source>
</evidence>
<comment type="domain">
    <text evidence="12">The P-site tRNA interaction motif (PtIM domain) probably interacts with the P-site tRNA(fMet) as well as the 23S rRNA.</text>
</comment>
<dbReference type="GO" id="GO:0043022">
    <property type="term" value="F:ribosome binding"/>
    <property type="evidence" value="ECO:0007669"/>
    <property type="project" value="UniProtKB-UniRule"/>
</dbReference>
<keyword evidence="6 12" id="KW-0547">Nucleotide-binding</keyword>
<dbReference type="RefSeq" id="WP_035624130.1">
    <property type="nucleotide sequence ID" value="NZ_JBEWQG010000031.1"/>
</dbReference>
<keyword evidence="7 12" id="KW-0378">Hydrolase</keyword>
<evidence type="ECO:0000256" key="7">
    <source>
        <dbReference type="ARBA" id="ARBA00022801"/>
    </source>
</evidence>
<comment type="caution">
    <text evidence="14">The sequence shown here is derived from an EMBL/GenBank/DDBJ whole genome shotgun (WGS) entry which is preliminary data.</text>
</comment>
<dbReference type="CDD" id="cd03221">
    <property type="entry name" value="ABCF_EF-3"/>
    <property type="match status" value="2"/>
</dbReference>
<keyword evidence="2 12" id="KW-0963">Cytoplasm</keyword>
<dbReference type="AlphaFoldDB" id="A0A086AEM6"/>
<keyword evidence="10 12" id="KW-0694">RNA-binding</keyword>
<dbReference type="PROSITE" id="PS50893">
    <property type="entry name" value="ABC_TRANSPORTER_2"/>
    <property type="match status" value="2"/>
</dbReference>
<evidence type="ECO:0000256" key="3">
    <source>
        <dbReference type="ARBA" id="ARBA00022555"/>
    </source>
</evidence>
<dbReference type="InterPro" id="IPR032781">
    <property type="entry name" value="ABC_tran_Xtn"/>
</dbReference>
<dbReference type="GO" id="GO:0006412">
    <property type="term" value="P:translation"/>
    <property type="evidence" value="ECO:0007669"/>
    <property type="project" value="UniProtKB-KW"/>
</dbReference>
<dbReference type="GO" id="GO:0000049">
    <property type="term" value="F:tRNA binding"/>
    <property type="evidence" value="ECO:0007669"/>
    <property type="project" value="UniProtKB-UniRule"/>
</dbReference>
<proteinExistence type="inferred from homology"/>
<feature type="domain" description="ABC transporter" evidence="13">
    <location>
        <begin position="9"/>
        <end position="268"/>
    </location>
</feature>
<dbReference type="EMBL" id="JPRM01000024">
    <property type="protein sequence ID" value="KFF15140.1"/>
    <property type="molecule type" value="Genomic_DNA"/>
</dbReference>
<protein>
    <recommendedName>
        <fullName evidence="12">Energy-dependent translational throttle protein EttA</fullName>
        <ecNumber evidence="12">3.6.1.-</ecNumber>
    </recommendedName>
    <alternativeName>
        <fullName evidence="12">Translational regulatory factor EttA</fullName>
    </alternativeName>
</protein>
<dbReference type="InterPro" id="IPR003593">
    <property type="entry name" value="AAA+_ATPase"/>
</dbReference>
<dbReference type="GO" id="GO:0005737">
    <property type="term" value="C:cytoplasm"/>
    <property type="evidence" value="ECO:0007669"/>
    <property type="project" value="UniProtKB-SubCell"/>
</dbReference>
<dbReference type="Pfam" id="PF00005">
    <property type="entry name" value="ABC_tran"/>
    <property type="match status" value="2"/>
</dbReference>
<dbReference type="PANTHER" id="PTHR43858">
    <property type="entry name" value="ENERGY-DEPENDENT TRANSLATIONAL THROTTLE PROTEIN ETTA"/>
    <property type="match status" value="1"/>
</dbReference>
<evidence type="ECO:0000256" key="2">
    <source>
        <dbReference type="ARBA" id="ARBA00022490"/>
    </source>
</evidence>
<keyword evidence="11 12" id="KW-0648">Protein biosynthesis</keyword>
<comment type="function">
    <text evidence="12">A translation factor that gates the progression of the 70S ribosomal initiation complex (IC, containing tRNA(fMet) in the P-site) into the translation elongation cycle by using a mechanism sensitive to the ATP/ADP ratio. Binds to the 70S ribosome E-site where it modulates the state of the translating ribosome during subunit translocation. ATP hydrolysis probably frees it from the ribosome, which can enter the elongation phase.</text>
</comment>
<evidence type="ECO:0000256" key="10">
    <source>
        <dbReference type="ARBA" id="ARBA00022884"/>
    </source>
</evidence>
<comment type="domain">
    <text evidence="12">The arm domain is inserted in the first ABC transporter domain. Probably contacts ribosomal protein L1.</text>
</comment>
<keyword evidence="17" id="KW-1185">Reference proteome</keyword>
<dbReference type="SUPFAM" id="SSF52540">
    <property type="entry name" value="P-loop containing nucleoside triphosphate hydrolases"/>
    <property type="match status" value="2"/>
</dbReference>
<dbReference type="NCBIfam" id="TIGR03719">
    <property type="entry name" value="ABC_ABC_ChvD"/>
    <property type="match status" value="1"/>
</dbReference>
<feature type="region of interest" description="PtIM" evidence="12">
    <location>
        <begin position="251"/>
        <end position="331"/>
    </location>
</feature>
<evidence type="ECO:0000256" key="8">
    <source>
        <dbReference type="ARBA" id="ARBA00022840"/>
    </source>
</evidence>
<evidence type="ECO:0000313" key="16">
    <source>
        <dbReference type="Proteomes" id="UP000028712"/>
    </source>
</evidence>
<evidence type="ECO:0000256" key="9">
    <source>
        <dbReference type="ARBA" id="ARBA00022845"/>
    </source>
</evidence>
<keyword evidence="8 12" id="KW-0067">ATP-binding</keyword>
<dbReference type="SMART" id="SM00382">
    <property type="entry name" value="AAA"/>
    <property type="match status" value="2"/>
</dbReference>
<feature type="binding site" evidence="12">
    <location>
        <begin position="365"/>
        <end position="372"/>
    </location>
    <ligand>
        <name>ATP</name>
        <dbReference type="ChEBI" id="CHEBI:30616"/>
        <label>2</label>
    </ligand>
</feature>
<keyword evidence="5 12" id="KW-0677">Repeat</keyword>
<dbReference type="NCBIfam" id="NF008775">
    <property type="entry name" value="PRK11819.1"/>
    <property type="match status" value="1"/>
</dbReference>
<comment type="catalytic activity">
    <reaction evidence="12">
        <text>ATP + H2O = ADP + phosphate + H(+)</text>
        <dbReference type="Rhea" id="RHEA:13065"/>
        <dbReference type="ChEBI" id="CHEBI:15377"/>
        <dbReference type="ChEBI" id="CHEBI:15378"/>
        <dbReference type="ChEBI" id="CHEBI:30616"/>
        <dbReference type="ChEBI" id="CHEBI:43474"/>
        <dbReference type="ChEBI" id="CHEBI:456216"/>
    </reaction>
</comment>
<dbReference type="Pfam" id="PF12848">
    <property type="entry name" value="ABC_tran_Xtn"/>
    <property type="match status" value="1"/>
</dbReference>
<keyword evidence="3 12" id="KW-0820">tRNA-binding</keyword>
<dbReference type="GO" id="GO:0005524">
    <property type="term" value="F:ATP binding"/>
    <property type="evidence" value="ECO:0007669"/>
    <property type="project" value="UniProtKB-UniRule"/>
</dbReference>
<dbReference type="EC" id="3.6.1.-" evidence="12"/>
<evidence type="ECO:0000256" key="1">
    <source>
        <dbReference type="ARBA" id="ARBA00005868"/>
    </source>
</evidence>
<comment type="subcellular location">
    <subcellularLocation>
        <location evidence="12">Cytoplasm</location>
    </subcellularLocation>
    <text evidence="12">Associates with ribosomes and polysomes.</text>
</comment>
<comment type="similarity">
    <text evidence="1 12">Belongs to the ABC transporter superfamily. ABCF family. Translational throttle EttA subfamily.</text>
</comment>
<name>A0A086AEM6_FLAHY</name>
<dbReference type="HAMAP" id="MF_00847">
    <property type="entry name" value="EttA"/>
    <property type="match status" value="1"/>
</dbReference>
<reference evidence="15 17" key="2">
    <citation type="submission" date="2016-11" db="EMBL/GenBank/DDBJ databases">
        <title>Whole genomes of Flavobacteriaceae.</title>
        <authorList>
            <person name="Stine C."/>
            <person name="Li C."/>
            <person name="Tadesse D."/>
        </authorList>
    </citation>
    <scope>NUCLEOTIDE SEQUENCE [LARGE SCALE GENOMIC DNA]</scope>
    <source>
        <strain evidence="15 17">ATCC 29551</strain>
    </source>
</reference>
<evidence type="ECO:0000256" key="12">
    <source>
        <dbReference type="HAMAP-Rule" id="MF_00847"/>
    </source>
</evidence>
<keyword evidence="9 12" id="KW-0810">Translation regulation</keyword>
<evidence type="ECO:0000256" key="11">
    <source>
        <dbReference type="ARBA" id="ARBA00022917"/>
    </source>
</evidence>
<reference evidence="14 16" key="1">
    <citation type="submission" date="2014-07" db="EMBL/GenBank/DDBJ databases">
        <title>Genome of Flavobacterium hydatis DSM 2063.</title>
        <authorList>
            <person name="Pipes S.E."/>
            <person name="Stropko S.J."/>
            <person name="Newman J.D."/>
        </authorList>
    </citation>
    <scope>NUCLEOTIDE SEQUENCE [LARGE SCALE GENOMIC DNA]</scope>
    <source>
        <strain evidence="14 16">DSM 2063</strain>
    </source>
</reference>
<dbReference type="OrthoDB" id="1521973at2"/>
<dbReference type="FunFam" id="3.40.50.300:FF:000011">
    <property type="entry name" value="Putative ABC transporter ATP-binding component"/>
    <property type="match status" value="1"/>
</dbReference>
<dbReference type="STRING" id="991.IW20_15905"/>
<comment type="subunit">
    <text evidence="12">Monomer. Probably contacts ribosomal proteins L1, L5, L33 and S7, the 16S and 23S rRNA and the P-site containing tRNA(fMet).</text>
</comment>
<dbReference type="InterPro" id="IPR017871">
    <property type="entry name" value="ABC_transporter-like_CS"/>
</dbReference>
<dbReference type="Proteomes" id="UP000198424">
    <property type="component" value="Unassembled WGS sequence"/>
</dbReference>
<dbReference type="InterPro" id="IPR022374">
    <property type="entry name" value="EttA"/>
</dbReference>
<evidence type="ECO:0000259" key="13">
    <source>
        <dbReference type="PROSITE" id="PS50893"/>
    </source>
</evidence>
<feature type="domain" description="ABC transporter" evidence="13">
    <location>
        <begin position="333"/>
        <end position="559"/>
    </location>
</feature>
<evidence type="ECO:0000313" key="17">
    <source>
        <dbReference type="Proteomes" id="UP000198424"/>
    </source>
</evidence>